<dbReference type="SUPFAM" id="SSF50904">
    <property type="entry name" value="Oncogene products"/>
    <property type="match status" value="1"/>
</dbReference>
<gene>
    <name evidence="6" type="primary">MTCP1</name>
</gene>
<protein>
    <recommendedName>
        <fullName evidence="4">Protein p13 MTCP-1</fullName>
    </recommendedName>
    <alternativeName>
        <fullName evidence="5">Mature T-cell proliferation-1 type B1</fullName>
    </alternativeName>
</protein>
<comment type="similarity">
    <text evidence="1">Belongs to the TCL1 family.</text>
</comment>
<organism evidence="6 7">
    <name type="scientific">Bos mutus grunniens</name>
    <name type="common">Wild yak</name>
    <name type="synonym">Bos grunniens</name>
    <dbReference type="NCBI Taxonomy" id="30521"/>
    <lineage>
        <taxon>Eukaryota</taxon>
        <taxon>Metazoa</taxon>
        <taxon>Chordata</taxon>
        <taxon>Craniata</taxon>
        <taxon>Vertebrata</taxon>
        <taxon>Euteleostomi</taxon>
        <taxon>Mammalia</taxon>
        <taxon>Eutheria</taxon>
        <taxon>Laurasiatheria</taxon>
        <taxon>Artiodactyla</taxon>
        <taxon>Ruminantia</taxon>
        <taxon>Pecora</taxon>
        <taxon>Bovidae</taxon>
        <taxon>Bovinae</taxon>
        <taxon>Bos</taxon>
    </lineage>
</organism>
<dbReference type="PANTHER" id="PTHR14060">
    <property type="entry name" value="PROTEIN P13 MTCP-1"/>
    <property type="match status" value="1"/>
</dbReference>
<evidence type="ECO:0000256" key="2">
    <source>
        <dbReference type="ARBA" id="ARBA00058060"/>
    </source>
</evidence>
<dbReference type="PANTHER" id="PTHR14060:SF8">
    <property type="entry name" value="PROTEIN P13 MTCP-1"/>
    <property type="match status" value="1"/>
</dbReference>
<keyword evidence="7" id="KW-1185">Reference proteome</keyword>
<dbReference type="Gene3D" id="2.40.15.10">
    <property type="entry name" value="TCL1/MTCP1"/>
    <property type="match status" value="1"/>
</dbReference>
<evidence type="ECO:0000256" key="3">
    <source>
        <dbReference type="ARBA" id="ARBA00062572"/>
    </source>
</evidence>
<dbReference type="FunFam" id="2.40.15.10:FF:000001">
    <property type="entry name" value="protein p13 MTCP-1"/>
    <property type="match status" value="1"/>
</dbReference>
<reference evidence="6" key="2">
    <citation type="submission" date="2025-08" db="UniProtKB">
        <authorList>
            <consortium name="Ensembl"/>
        </authorList>
    </citation>
    <scope>IDENTIFICATION</scope>
</reference>
<dbReference type="Pfam" id="PF01840">
    <property type="entry name" value="TCL1_MTCP1"/>
    <property type="match status" value="1"/>
</dbReference>
<dbReference type="GeneTree" id="ENSGT00390000006885"/>
<accession>A0A8C0AK16</accession>
<reference evidence="6" key="3">
    <citation type="submission" date="2025-09" db="UniProtKB">
        <authorList>
            <consortium name="Ensembl"/>
        </authorList>
    </citation>
    <scope>IDENTIFICATION</scope>
</reference>
<dbReference type="Proteomes" id="UP000694520">
    <property type="component" value="Chromosome X"/>
</dbReference>
<dbReference type="InterPro" id="IPR004832">
    <property type="entry name" value="TCL1_MTCP1"/>
</dbReference>
<dbReference type="AlphaFoldDB" id="A0A8C0AK16"/>
<evidence type="ECO:0000256" key="1">
    <source>
        <dbReference type="ARBA" id="ARBA00006399"/>
    </source>
</evidence>
<evidence type="ECO:0000256" key="5">
    <source>
        <dbReference type="ARBA" id="ARBA00080468"/>
    </source>
</evidence>
<dbReference type="GO" id="GO:0035556">
    <property type="term" value="P:intracellular signal transduction"/>
    <property type="evidence" value="ECO:0007669"/>
    <property type="project" value="Ensembl"/>
</dbReference>
<dbReference type="InterPro" id="IPR036672">
    <property type="entry name" value="TCL1_MTCP1_sf"/>
</dbReference>
<dbReference type="GO" id="GO:0019901">
    <property type="term" value="F:protein kinase binding"/>
    <property type="evidence" value="ECO:0007669"/>
    <property type="project" value="Ensembl"/>
</dbReference>
<name>A0A8C0AK16_BOSMU</name>
<comment type="subunit">
    <text evidence="3">Interacts with AKT1 and AKT2 (via PH domain). Does not interact with AKT3.</text>
</comment>
<dbReference type="Ensembl" id="ENSBGRT00000045997.1">
    <property type="protein sequence ID" value="ENSBGRP00000039636.1"/>
    <property type="gene ID" value="ENSBGRG00000024911.1"/>
</dbReference>
<sequence>MAGQDVGAPPDRLWVHQEGVYRDEYQRTWVAVLEEETSFLRARVQQVQVPLGDAARPSHLLTSQLPLMWQLYPEERYMDNNSRLWQIQHHLMVGLLLNHFFFFHCPGPLMTEYSINFSFSGRSGA</sequence>
<evidence type="ECO:0000313" key="7">
    <source>
        <dbReference type="Proteomes" id="UP000694520"/>
    </source>
</evidence>
<comment type="function">
    <text evidence="2">Enhances the phosphorylation and activation of AKT1 and AKT2.</text>
</comment>
<evidence type="ECO:0000313" key="6">
    <source>
        <dbReference type="Ensembl" id="ENSBGRP00000039636.1"/>
    </source>
</evidence>
<dbReference type="GO" id="GO:0043539">
    <property type="term" value="F:protein serine/threonine kinase activator activity"/>
    <property type="evidence" value="ECO:0007669"/>
    <property type="project" value="Ensembl"/>
</dbReference>
<reference evidence="6" key="1">
    <citation type="submission" date="2019-05" db="EMBL/GenBank/DDBJ databases">
        <authorList>
            <person name="Zhang S."/>
            <person name="Liu J."/>
        </authorList>
    </citation>
    <scope>NUCLEOTIDE SEQUENCE [LARGE SCALE GENOMIC DNA]</scope>
</reference>
<evidence type="ECO:0000256" key="4">
    <source>
        <dbReference type="ARBA" id="ARBA00073256"/>
    </source>
</evidence>
<proteinExistence type="inferred from homology"/>